<dbReference type="InterPro" id="IPR023393">
    <property type="entry name" value="START-like_dom_sf"/>
</dbReference>
<dbReference type="Proteomes" id="UP001600165">
    <property type="component" value="Unassembled WGS sequence"/>
</dbReference>
<dbReference type="RefSeq" id="WP_377967031.1">
    <property type="nucleotide sequence ID" value="NZ_JBHZOL010000095.1"/>
</dbReference>
<dbReference type="Pfam" id="PF03364">
    <property type="entry name" value="Polyketide_cyc"/>
    <property type="match status" value="1"/>
</dbReference>
<dbReference type="PANTHER" id="PTHR34060">
    <property type="entry name" value="POLYKETIDE CYCLASE / DEHYDRASE AND LIPID TRANSPORT PROTEIN"/>
    <property type="match status" value="1"/>
</dbReference>
<gene>
    <name evidence="2" type="ORF">ACFVKH_16470</name>
</gene>
<dbReference type="InterPro" id="IPR005031">
    <property type="entry name" value="COQ10_START"/>
</dbReference>
<organism evidence="2 3">
    <name type="scientific">Almyronema epifaneia S1</name>
    <dbReference type="NCBI Taxonomy" id="2991925"/>
    <lineage>
        <taxon>Bacteria</taxon>
        <taxon>Bacillati</taxon>
        <taxon>Cyanobacteriota</taxon>
        <taxon>Cyanophyceae</taxon>
        <taxon>Nodosilineales</taxon>
        <taxon>Nodosilineaceae</taxon>
        <taxon>Almyronema</taxon>
        <taxon>Almyronema epifaneia</taxon>
    </lineage>
</organism>
<reference evidence="2 3" key="1">
    <citation type="submission" date="2024-10" db="EMBL/GenBank/DDBJ databases">
        <authorList>
            <person name="Ratan Roy A."/>
            <person name="Morales Sandoval P.H."/>
            <person name="De Los Santos Villalobos S."/>
            <person name="Chakraborty S."/>
            <person name="Mukherjee J."/>
        </authorList>
    </citation>
    <scope>NUCLEOTIDE SEQUENCE [LARGE SCALE GENOMIC DNA]</scope>
    <source>
        <strain evidence="2 3">S1</strain>
    </source>
</reference>
<keyword evidence="3" id="KW-1185">Reference proteome</keyword>
<dbReference type="EMBL" id="JBHZOL010000095">
    <property type="protein sequence ID" value="MFE4107882.1"/>
    <property type="molecule type" value="Genomic_DNA"/>
</dbReference>
<dbReference type="Gene3D" id="3.30.530.20">
    <property type="match status" value="1"/>
</dbReference>
<dbReference type="SUPFAM" id="SSF55961">
    <property type="entry name" value="Bet v1-like"/>
    <property type="match status" value="1"/>
</dbReference>
<protein>
    <submittedName>
        <fullName evidence="2">SRPBCC family protein</fullName>
    </submittedName>
</protein>
<dbReference type="PANTHER" id="PTHR34060:SF1">
    <property type="entry name" value="POLYKETIDE CYCLASE _ DEHYDRASE AND LIPID TRANSPORT PROTEIN"/>
    <property type="match status" value="1"/>
</dbReference>
<proteinExistence type="predicted"/>
<accession>A0ABW6II37</accession>
<sequence>MVNTAKVFAHNSPGRPVLQTAEQALVAGEVLTQTKPYRLGGGSVVAQMYLPLSQDQVWDQLTDYPRWVEYFPDIVESQLLETAGLTAGKRLYQVGRKHFLMLTAEVEIYLKVFETRSQQLLFRLEKGTFSDFAADLTLQAFCQGTLLTYAVQAAALIPVPSFLIEQAMKHDLPGNMKTMRQVMCS</sequence>
<evidence type="ECO:0000313" key="3">
    <source>
        <dbReference type="Proteomes" id="UP001600165"/>
    </source>
</evidence>
<feature type="domain" description="Coenzyme Q-binding protein COQ10 START" evidence="1">
    <location>
        <begin position="51"/>
        <end position="176"/>
    </location>
</feature>
<evidence type="ECO:0000313" key="2">
    <source>
        <dbReference type="EMBL" id="MFE4107882.1"/>
    </source>
</evidence>
<name>A0ABW6II37_9CYAN</name>
<evidence type="ECO:0000259" key="1">
    <source>
        <dbReference type="Pfam" id="PF03364"/>
    </source>
</evidence>
<comment type="caution">
    <text evidence="2">The sequence shown here is derived from an EMBL/GenBank/DDBJ whole genome shotgun (WGS) entry which is preliminary data.</text>
</comment>